<proteinExistence type="predicted"/>
<feature type="chain" id="PRO_5038569917" evidence="1">
    <location>
        <begin position="34"/>
        <end position="207"/>
    </location>
</feature>
<dbReference type="InterPro" id="IPR024232">
    <property type="entry name" value="SpoIIIAH"/>
</dbReference>
<evidence type="ECO:0000256" key="1">
    <source>
        <dbReference type="SAM" id="SignalP"/>
    </source>
</evidence>
<evidence type="ECO:0000313" key="2">
    <source>
        <dbReference type="EMBL" id="MBC5998464.1"/>
    </source>
</evidence>
<dbReference type="RefSeq" id="WP_177264240.1">
    <property type="nucleotide sequence ID" value="NZ_JACRWC010000006.1"/>
</dbReference>
<gene>
    <name evidence="2" type="ORF">H8876_00300</name>
</gene>
<name>A0A923SKQ2_9FIRM</name>
<protein>
    <submittedName>
        <fullName evidence="2">SpoIIIAH-like family protein</fullName>
    </submittedName>
</protein>
<comment type="caution">
    <text evidence="2">The sequence shown here is derived from an EMBL/GenBank/DDBJ whole genome shotgun (WGS) entry which is preliminary data.</text>
</comment>
<dbReference type="EMBL" id="JACRWC010000006">
    <property type="protein sequence ID" value="MBC5998464.1"/>
    <property type="molecule type" value="Genomic_DNA"/>
</dbReference>
<dbReference type="Proteomes" id="UP000644115">
    <property type="component" value="Unassembled WGS sequence"/>
</dbReference>
<dbReference type="InterPro" id="IPR038503">
    <property type="entry name" value="SpoIIIAH_sf"/>
</dbReference>
<feature type="signal peptide" evidence="1">
    <location>
        <begin position="1"/>
        <end position="33"/>
    </location>
</feature>
<dbReference type="Pfam" id="PF12685">
    <property type="entry name" value="SpoIIIAH"/>
    <property type="match status" value="1"/>
</dbReference>
<keyword evidence="3" id="KW-1185">Reference proteome</keyword>
<sequence>MGSKKKYRDLLGRNKKFVAGLAALMMCCGAFLASGRLLPDKTVNGDIPLHDGDVLVDSLNVDDENDASNKKSSKNKEAKLVASDDVAQLENKDSYFQELRANLDMDRNKIISMLTDAEDSASTKKEKQEAAAQKMRLLDYMEKEKTVETLIKNKGLPESFVVISDSGVNVTVNTEDLDQQTVTKICEIVMRQTGVKASEIVVQDVSK</sequence>
<organism evidence="2 3">
    <name type="scientific">Lentihominibacter faecis</name>
    <dbReference type="NCBI Taxonomy" id="2764712"/>
    <lineage>
        <taxon>Bacteria</taxon>
        <taxon>Bacillati</taxon>
        <taxon>Bacillota</taxon>
        <taxon>Clostridia</taxon>
        <taxon>Peptostreptococcales</taxon>
        <taxon>Anaerovoracaceae</taxon>
        <taxon>Lentihominibacter</taxon>
    </lineage>
</organism>
<reference evidence="2" key="1">
    <citation type="submission" date="2020-08" db="EMBL/GenBank/DDBJ databases">
        <authorList>
            <person name="Liu C."/>
            <person name="Sun Q."/>
        </authorList>
    </citation>
    <scope>NUCLEOTIDE SEQUENCE</scope>
    <source>
        <strain evidence="2">BX16</strain>
    </source>
</reference>
<dbReference type="Gene3D" id="1.10.287.4300">
    <property type="entry name" value="Stage III sporulation protein AH-like"/>
    <property type="match status" value="1"/>
</dbReference>
<dbReference type="AlphaFoldDB" id="A0A923SKQ2"/>
<evidence type="ECO:0000313" key="3">
    <source>
        <dbReference type="Proteomes" id="UP000644115"/>
    </source>
</evidence>
<keyword evidence="1" id="KW-0732">Signal</keyword>
<accession>A0A923SKQ2</accession>